<evidence type="ECO:0000313" key="2">
    <source>
        <dbReference type="Proteomes" id="UP000318237"/>
    </source>
</evidence>
<gene>
    <name evidence="1" type="ORF">EIN43_06105</name>
</gene>
<protein>
    <submittedName>
        <fullName evidence="1">Uncharacterized protein</fullName>
    </submittedName>
</protein>
<sequence>MTNIMTFSSTEANFMPGLALKPQVWTVFASVSSKAEVIGTGAITNFVISSQPHGFNFDLAKMTSRVECDEVVMPSDMNTVEELDAWLMGLNLE</sequence>
<dbReference type="EMBL" id="CP041054">
    <property type="protein sequence ID" value="QDE47282.1"/>
    <property type="molecule type" value="Genomic_DNA"/>
</dbReference>
<organism evidence="1 2">
    <name type="scientific">Enterobacter hormaechei</name>
    <dbReference type="NCBI Taxonomy" id="158836"/>
    <lineage>
        <taxon>Bacteria</taxon>
        <taxon>Pseudomonadati</taxon>
        <taxon>Pseudomonadota</taxon>
        <taxon>Gammaproteobacteria</taxon>
        <taxon>Enterobacterales</taxon>
        <taxon>Enterobacteriaceae</taxon>
        <taxon>Enterobacter</taxon>
        <taxon>Enterobacter cloacae complex</taxon>
    </lineage>
</organism>
<accession>A0A4Y5ZNJ8</accession>
<dbReference type="AlphaFoldDB" id="A0A4Y5ZNJ8"/>
<evidence type="ECO:0000313" key="1">
    <source>
        <dbReference type="EMBL" id="QDE47282.1"/>
    </source>
</evidence>
<dbReference type="RefSeq" id="WP_045626275.1">
    <property type="nucleotide sequence ID" value="NZ_CP163090.1"/>
</dbReference>
<dbReference type="Proteomes" id="UP000318237">
    <property type="component" value="Chromosome"/>
</dbReference>
<name>A0A4Y5ZNJ8_9ENTR</name>
<reference evidence="1 2" key="1">
    <citation type="submission" date="2019-06" db="EMBL/GenBank/DDBJ databases">
        <title>Whole genome sequencing of XDR Enterobacter.</title>
        <authorList>
            <person name="Gnana Soundari P."/>
            <person name="Vijayakumar R."/>
            <person name="Krishnan P."/>
        </authorList>
    </citation>
    <scope>NUCLEOTIDE SEQUENCE [LARGE SCALE GENOMIC DNA]</scope>
    <source>
        <strain evidence="1 2">C126</strain>
    </source>
</reference>
<proteinExistence type="predicted"/>